<protein>
    <submittedName>
        <fullName evidence="2">Uncharacterized protein</fullName>
    </submittedName>
</protein>
<accession>A0A1F5KBG4</accession>
<evidence type="ECO:0000313" key="2">
    <source>
        <dbReference type="EMBL" id="OGE38282.1"/>
    </source>
</evidence>
<comment type="caution">
    <text evidence="2">The sequence shown here is derived from an EMBL/GenBank/DDBJ whole genome shotgun (WGS) entry which is preliminary data.</text>
</comment>
<reference evidence="2 3" key="1">
    <citation type="journal article" date="2016" name="Nat. Commun.">
        <title>Thousands of microbial genomes shed light on interconnected biogeochemical processes in an aquifer system.</title>
        <authorList>
            <person name="Anantharaman K."/>
            <person name="Brown C.T."/>
            <person name="Hug L.A."/>
            <person name="Sharon I."/>
            <person name="Castelle C.J."/>
            <person name="Probst A.J."/>
            <person name="Thomas B.C."/>
            <person name="Singh A."/>
            <person name="Wilkins M.J."/>
            <person name="Karaoz U."/>
            <person name="Brodie E.L."/>
            <person name="Williams K.H."/>
            <person name="Hubbard S.S."/>
            <person name="Banfield J.F."/>
        </authorList>
    </citation>
    <scope>NUCLEOTIDE SEQUENCE [LARGE SCALE GENOMIC DNA]</scope>
</reference>
<keyword evidence="1" id="KW-0812">Transmembrane</keyword>
<name>A0A1F5KBG4_9BACT</name>
<proteinExistence type="predicted"/>
<dbReference type="AlphaFoldDB" id="A0A1F5KBG4"/>
<evidence type="ECO:0000256" key="1">
    <source>
        <dbReference type="SAM" id="Phobius"/>
    </source>
</evidence>
<keyword evidence="1" id="KW-1133">Transmembrane helix</keyword>
<organism evidence="2 3">
    <name type="scientific">Candidatus Daviesbacteria bacterium RIFCSPHIGHO2_12_FULL_37_11</name>
    <dbReference type="NCBI Taxonomy" id="1797777"/>
    <lineage>
        <taxon>Bacteria</taxon>
        <taxon>Candidatus Daviesiibacteriota</taxon>
    </lineage>
</organism>
<keyword evidence="1" id="KW-0472">Membrane</keyword>
<evidence type="ECO:0000313" key="3">
    <source>
        <dbReference type="Proteomes" id="UP000176527"/>
    </source>
</evidence>
<feature type="transmembrane region" description="Helical" evidence="1">
    <location>
        <begin position="21"/>
        <end position="40"/>
    </location>
</feature>
<dbReference type="Proteomes" id="UP000176527">
    <property type="component" value="Unassembled WGS sequence"/>
</dbReference>
<gene>
    <name evidence="2" type="ORF">A3F00_03085</name>
</gene>
<dbReference type="EMBL" id="MFDE01000025">
    <property type="protein sequence ID" value="OGE38282.1"/>
    <property type="molecule type" value="Genomic_DNA"/>
</dbReference>
<sequence>MLKFLNYKIISWIKLANNHRFTVGLAALILVLLIGGFFIFQNYQKSRPLLSDIILNFDPEGPFATLIPRRDGNALVLNIKRVAAYDSFSYQLTYADKNGIDRGAGSLDTWIELKDKGEYEQELLLGTCSQGFTEGKEHCVFDEGVENGTLTLRIRKGLQPYRMLSQWHLQKPDLALGNLTSGDNHFSYKLANAKREDLSLIGFSVVNDLTGAPKLPGDKQILGKVYSLTSPIVRDLAEGSISLELSENPAAGAKLARYTDRANSWEELETKITGSKLEASASGSGIFTVLINKQ</sequence>